<dbReference type="EMBL" id="JAPDPJ010000085">
    <property type="protein sequence ID" value="MCW3789163.1"/>
    <property type="molecule type" value="Genomic_DNA"/>
</dbReference>
<feature type="domain" description="Pyridoxamine 5'-phosphate oxidase N-terminal" evidence="1">
    <location>
        <begin position="4"/>
        <end position="128"/>
    </location>
</feature>
<name>A0AAE3SH48_9BACT</name>
<protein>
    <submittedName>
        <fullName evidence="2">Pyridoxamine 5'-phosphate oxidase family protein</fullName>
    </submittedName>
</protein>
<reference evidence="2" key="1">
    <citation type="submission" date="2022-10" db="EMBL/GenBank/DDBJ databases">
        <authorList>
            <person name="Yu W.X."/>
        </authorList>
    </citation>
    <scope>NUCLEOTIDE SEQUENCE</scope>
    <source>
        <strain evidence="2">AAT</strain>
    </source>
</reference>
<keyword evidence="3" id="KW-1185">Reference proteome</keyword>
<sequence length="145" mass="17066">MRKEEVIKFANDNPICYMATIEDERPHVRIMKLWFADNSGFYFEALSPKDLSRQIHKNPKVEVCFFNNPADLKKGREMRISGNIEFVHDAAMIHKARKEHQYLEDLGDQSSDPYVEVFKLAHGDAKFWYLKTNILYENVADHLVF</sequence>
<dbReference type="SUPFAM" id="SSF50475">
    <property type="entry name" value="FMN-binding split barrel"/>
    <property type="match status" value="1"/>
</dbReference>
<dbReference type="Proteomes" id="UP001209229">
    <property type="component" value="Unassembled WGS sequence"/>
</dbReference>
<dbReference type="Pfam" id="PF01243">
    <property type="entry name" value="PNPOx_N"/>
    <property type="match status" value="1"/>
</dbReference>
<evidence type="ECO:0000259" key="1">
    <source>
        <dbReference type="Pfam" id="PF01243"/>
    </source>
</evidence>
<gene>
    <name evidence="2" type="ORF">OM075_22040</name>
</gene>
<evidence type="ECO:0000313" key="3">
    <source>
        <dbReference type="Proteomes" id="UP001209229"/>
    </source>
</evidence>
<organism evidence="2 3">
    <name type="scientific">Plebeiibacterium sediminum</name>
    <dbReference type="NCBI Taxonomy" id="2992112"/>
    <lineage>
        <taxon>Bacteria</taxon>
        <taxon>Pseudomonadati</taxon>
        <taxon>Bacteroidota</taxon>
        <taxon>Bacteroidia</taxon>
        <taxon>Marinilabiliales</taxon>
        <taxon>Marinilabiliaceae</taxon>
        <taxon>Plebeiibacterium</taxon>
    </lineage>
</organism>
<dbReference type="RefSeq" id="WP_301192720.1">
    <property type="nucleotide sequence ID" value="NZ_JAPDPJ010000085.1"/>
</dbReference>
<evidence type="ECO:0000313" key="2">
    <source>
        <dbReference type="EMBL" id="MCW3789163.1"/>
    </source>
</evidence>
<dbReference type="InterPro" id="IPR012349">
    <property type="entry name" value="Split_barrel_FMN-bd"/>
</dbReference>
<dbReference type="AlphaFoldDB" id="A0AAE3SH48"/>
<dbReference type="InterPro" id="IPR011576">
    <property type="entry name" value="Pyridox_Oxase_N"/>
</dbReference>
<accession>A0AAE3SH48</accession>
<comment type="caution">
    <text evidence="2">The sequence shown here is derived from an EMBL/GenBank/DDBJ whole genome shotgun (WGS) entry which is preliminary data.</text>
</comment>
<proteinExistence type="predicted"/>
<dbReference type="Gene3D" id="2.30.110.10">
    <property type="entry name" value="Electron Transport, Fmn-binding Protein, Chain A"/>
    <property type="match status" value="1"/>
</dbReference>